<name>A0ACD1G8B3_9EURO</name>
<protein>
    <submittedName>
        <fullName evidence="1">Benzoate 4-monooxygenase cytochrome P450</fullName>
    </submittedName>
</protein>
<dbReference type="EMBL" id="KZ825346">
    <property type="protein sequence ID" value="RAH45379.1"/>
    <property type="molecule type" value="Genomic_DNA"/>
</dbReference>
<organism evidence="1 2">
    <name type="scientific">Aspergillus brunneoviolaceus CBS 621.78</name>
    <dbReference type="NCBI Taxonomy" id="1450534"/>
    <lineage>
        <taxon>Eukaryota</taxon>
        <taxon>Fungi</taxon>
        <taxon>Dikarya</taxon>
        <taxon>Ascomycota</taxon>
        <taxon>Pezizomycotina</taxon>
        <taxon>Eurotiomycetes</taxon>
        <taxon>Eurotiomycetidae</taxon>
        <taxon>Eurotiales</taxon>
        <taxon>Aspergillaceae</taxon>
        <taxon>Aspergillus</taxon>
        <taxon>Aspergillus subgen. Circumdati</taxon>
    </lineage>
</organism>
<evidence type="ECO:0000313" key="1">
    <source>
        <dbReference type="EMBL" id="RAH45379.1"/>
    </source>
</evidence>
<gene>
    <name evidence="1" type="ORF">BO95DRAFT_453580</name>
</gene>
<proteinExistence type="predicted"/>
<sequence>MLGALSGLLLHHGLFIKGEWHLQAPTVAVAHLCAFGGIVCLSWMLVRPTHRFEMAFLLIASYLTTLTSSIIAYWLFFHRLCGFPGPRLAQVSKLWHVWKARHSRNYLMLQNLRNQYGDFVRTGPSELTVFHPEVFTAIDGPRSSCIKAEWYDILHPQMALVTARDKGTHASRRHQWNQGLSAKALEQYEAKFRAHIEQLEAVSEVTDLFYWFGFDAMGDFVFNKSFHMLHSQRWHHIVVLLQRALSLLGPFSPIPWFIHIAFKLFPRVWLLRDWFEMLAWSELQMRQRMKLPQDPHRVPDVAHDLMEDARTNLNHPTWLTGDNILAVVAGSEPTVVVLVGIFCELGRNPTHAARIYQETRGVDLSDPRTLLRNCSYLEAVITEALRLYPALPTGGNRKTAADSLVIGGVYIPQFTTIVAPRWNISRREDCFVSTEKFLPERWLERPEMVRNKAAYAPFGTGHHSCLGKSLGLDVLRLVRARLVDKYIIRFPPGENGDQVLNDMRDQFTSNPGRLRLQFEPRKKIQSGAR</sequence>
<dbReference type="Proteomes" id="UP000249057">
    <property type="component" value="Unassembled WGS sequence"/>
</dbReference>
<keyword evidence="2" id="KW-1185">Reference proteome</keyword>
<accession>A0ACD1G8B3</accession>
<evidence type="ECO:0000313" key="2">
    <source>
        <dbReference type="Proteomes" id="UP000249057"/>
    </source>
</evidence>
<reference evidence="1" key="1">
    <citation type="submission" date="2018-02" db="EMBL/GenBank/DDBJ databases">
        <title>The genomes of Aspergillus section Nigri reveals drivers in fungal speciation.</title>
        <authorList>
            <consortium name="DOE Joint Genome Institute"/>
            <person name="Vesth T.C."/>
            <person name="Nybo J."/>
            <person name="Theobald S."/>
            <person name="Brandl J."/>
            <person name="Frisvad J.C."/>
            <person name="Nielsen K.F."/>
            <person name="Lyhne E.K."/>
            <person name="Kogle M.E."/>
            <person name="Kuo A."/>
            <person name="Riley R."/>
            <person name="Clum A."/>
            <person name="Nolan M."/>
            <person name="Lipzen A."/>
            <person name="Salamov A."/>
            <person name="Henrissat B."/>
            <person name="Wiebenga A."/>
            <person name="De vries R.P."/>
            <person name="Grigoriev I.V."/>
            <person name="Mortensen U.H."/>
            <person name="Andersen M.R."/>
            <person name="Baker S.E."/>
        </authorList>
    </citation>
    <scope>NUCLEOTIDE SEQUENCE</scope>
    <source>
        <strain evidence="1">CBS 621.78</strain>
    </source>
</reference>